<dbReference type="Proteomes" id="UP001267710">
    <property type="component" value="Unassembled WGS sequence"/>
</dbReference>
<feature type="domain" description="PAS" evidence="20">
    <location>
        <begin position="536"/>
        <end position="566"/>
    </location>
</feature>
<feature type="transmembrane region" description="Helical" evidence="16">
    <location>
        <begin position="58"/>
        <end position="78"/>
    </location>
</feature>
<evidence type="ECO:0000256" key="9">
    <source>
        <dbReference type="ARBA" id="ARBA00022777"/>
    </source>
</evidence>
<evidence type="ECO:0000256" key="13">
    <source>
        <dbReference type="ARBA" id="ARBA00023136"/>
    </source>
</evidence>
<gene>
    <name evidence="24" type="ORF">QE399_001394</name>
</gene>
<evidence type="ECO:0000256" key="2">
    <source>
        <dbReference type="ARBA" id="ARBA00004429"/>
    </source>
</evidence>
<sequence length="1265" mass="135238">MLEKFFVAGVERNASLHLASHDPWLVALSVALAVAASAMALRLASLAAQAPSGLHRRLTIAAGSIALGGGIWAMHFVGMLAYELCAQGRFVPWVTLLSFLPSVAASWMALHVLAQRRPGVRSVLWGGAIMGAGIGGMHYAGMSAAELAPVLRYDVGGFIASVVFAVAMATAALALRLVLLRRWSHRPGAVALLSGLVMGLGIAGMHYVGMDALRVVGPVEVASPADPEEARYMALAIALLAVLVGLAVTVILVGLRARMLLRTTTQSESLLRAVVETAIDGIVMADADGTIQSFNGAAERLLGWRAHEAVGRHIALIADPAHSDAMERYLPRDLARGEARAISGPQGVFALHRSGALVPVRLVVGRVDLPGPPVYVGYLSDLTERNAIEQERLRGEQQLRSLVSNIPGVAFRCRNDADWTMLFVSDAVEPLTGWPAADFLEGRITFGRILHPEDRDRVAAEVAQALDAGLPYALEYRITARDGGLRWVSETGRGARHGQQGAFTWIDGVIVDVTESKARNAEFAGTVQAIGRSQAIIEFDLEGRVLTANANYLALMGYTLKEVQGRHHALFCAPAFVLEGGYQAFWQCLARGEVQAGEYLRLGKKGREVWLYATYNPIFDAEGRPFKVIKFATDLTGRRAMEQDLRAAKERAEHAATARSTFLANMSHEIRTPMNAIIGFTEALLETPLEGTQRRHLGTVHHAARSMLRLLNDILDTAKLEKGAVELELAQFSLRELCDQILASLRISAARKGLDLQLDYPPDVPEGWLGDAFRIQQVLLNLLGNAIKFTHEGQVALRVRGKDGWLALEVQDTGIGIDEAGIGRIFDPFAQADASTTRRYGGTGLGTTIARQLCELMGGSIAVHSQVGHGSTFTVTLPLRVQDAGPADERTPGGGWRSAALPTLRVLAVDDVPANLELLQISLQRGGHKVTLAASGAQALAAFLQQRFDVVLMDLQMPDMDGLETTRRLRGIEHAEQRQATPIVALSASVLEQDRRNARAAGMDGFATKPVDSLRLMAEIARVIGVRGEARLAGAYAGEGADDPAPPQPAPAQAIDWERGLRLWSQARYLREAIERFLQDAEPMVAALRSALDAADWGALAAGAHRLRGATANLALAGMEDQALRLERSAGRGDPDGVRQALEALAPALAAVRAALVHPQAPDAQLRGTTPAPAPLPPAEQQQVLAALDALASALAHGELAAGPLGQLDRGLPAVTLSTLHEALDRFDFDEALACLRALRRHLAPPLPAAAGPSQPAPPPSAPTP</sequence>
<evidence type="ECO:0000259" key="23">
    <source>
        <dbReference type="PROSITE" id="PS50924"/>
    </source>
</evidence>
<dbReference type="SUPFAM" id="SSF55874">
    <property type="entry name" value="ATPase domain of HSP90 chaperone/DNA topoisomerase II/histidine kinase"/>
    <property type="match status" value="1"/>
</dbReference>
<dbReference type="SUPFAM" id="SSF55785">
    <property type="entry name" value="PYP-like sensor domain (PAS domain)"/>
    <property type="match status" value="3"/>
</dbReference>
<evidence type="ECO:0000256" key="16">
    <source>
        <dbReference type="PROSITE-ProRule" id="PRU00244"/>
    </source>
</evidence>
<evidence type="ECO:0000259" key="21">
    <source>
        <dbReference type="PROSITE" id="PS50113"/>
    </source>
</evidence>
<feature type="transmembrane region" description="Helical" evidence="16">
    <location>
        <begin position="190"/>
        <end position="210"/>
    </location>
</feature>
<keyword evidence="7 24" id="KW-0808">Transferase</keyword>
<feature type="region of interest" description="Disordered" evidence="17">
    <location>
        <begin position="1246"/>
        <end position="1265"/>
    </location>
</feature>
<keyword evidence="13 16" id="KW-0472">Membrane</keyword>
<name>A0ABU1I904_9BURK</name>
<dbReference type="SUPFAM" id="SSF47226">
    <property type="entry name" value="Histidine-containing phosphotransfer domain, HPT domain"/>
    <property type="match status" value="1"/>
</dbReference>
<dbReference type="SMART" id="SM00091">
    <property type="entry name" value="PAS"/>
    <property type="match status" value="3"/>
</dbReference>
<dbReference type="SUPFAM" id="SSF52172">
    <property type="entry name" value="CheY-like"/>
    <property type="match status" value="1"/>
</dbReference>
<dbReference type="InterPro" id="IPR005467">
    <property type="entry name" value="His_kinase_dom"/>
</dbReference>
<dbReference type="InterPro" id="IPR011006">
    <property type="entry name" value="CheY-like_superfamily"/>
</dbReference>
<dbReference type="InterPro" id="IPR001789">
    <property type="entry name" value="Sig_transdc_resp-reg_receiver"/>
</dbReference>
<dbReference type="SMART" id="SM00448">
    <property type="entry name" value="REC"/>
    <property type="match status" value="1"/>
</dbReference>
<dbReference type="CDD" id="cd00130">
    <property type="entry name" value="PAS"/>
    <property type="match status" value="3"/>
</dbReference>
<dbReference type="InterPro" id="IPR013767">
    <property type="entry name" value="PAS_fold"/>
</dbReference>
<dbReference type="Pfam" id="PF00989">
    <property type="entry name" value="PAS"/>
    <property type="match status" value="1"/>
</dbReference>
<keyword evidence="10" id="KW-0547">Nucleotide-binding</keyword>
<dbReference type="NCBIfam" id="TIGR00229">
    <property type="entry name" value="sensory_box"/>
    <property type="match status" value="3"/>
</dbReference>
<dbReference type="PROSITE" id="PS50112">
    <property type="entry name" value="PAS"/>
    <property type="match status" value="3"/>
</dbReference>
<protein>
    <recommendedName>
        <fullName evidence="3">histidine kinase</fullName>
        <ecNumber evidence="3">2.7.13.3</ecNumber>
    </recommendedName>
</protein>
<dbReference type="Gene3D" id="3.30.565.10">
    <property type="entry name" value="Histidine kinase-like ATPase, C-terminal domain"/>
    <property type="match status" value="1"/>
</dbReference>
<feature type="domain" description="Response regulatory" evidence="19">
    <location>
        <begin position="905"/>
        <end position="1024"/>
    </location>
</feature>
<reference evidence="24 25" key="1">
    <citation type="submission" date="2023-08" db="EMBL/GenBank/DDBJ databases">
        <title>Functional and genomic diversity of the sorghum phyllosphere microbiome.</title>
        <authorList>
            <person name="Shade A."/>
        </authorList>
    </citation>
    <scope>NUCLEOTIDE SEQUENCE [LARGE SCALE GENOMIC DNA]</scope>
    <source>
        <strain evidence="24 25">SORGH_AS_0335</strain>
    </source>
</reference>
<evidence type="ECO:0000259" key="20">
    <source>
        <dbReference type="PROSITE" id="PS50112"/>
    </source>
</evidence>
<dbReference type="PANTHER" id="PTHR43047:SF64">
    <property type="entry name" value="HISTIDINE KINASE CONTAINING CHEY-HOMOLOGOUS RECEIVER DOMAIN AND PAS DOMAIN-RELATED"/>
    <property type="match status" value="1"/>
</dbReference>
<dbReference type="InterPro" id="IPR004358">
    <property type="entry name" value="Sig_transdc_His_kin-like_C"/>
</dbReference>
<dbReference type="SMART" id="SM00387">
    <property type="entry name" value="HATPase_c"/>
    <property type="match status" value="1"/>
</dbReference>
<accession>A0ABU1I904</accession>
<dbReference type="InterPro" id="IPR003661">
    <property type="entry name" value="HisK_dim/P_dom"/>
</dbReference>
<dbReference type="InterPro" id="IPR013656">
    <property type="entry name" value="PAS_4"/>
</dbReference>
<comment type="catalytic activity">
    <reaction evidence="1">
        <text>ATP + protein L-histidine = ADP + protein N-phospho-L-histidine.</text>
        <dbReference type="EC" id="2.7.13.3"/>
    </reaction>
</comment>
<keyword evidence="8 16" id="KW-0812">Transmembrane</keyword>
<feature type="domain" description="PAC" evidence="21">
    <location>
        <begin position="595"/>
        <end position="647"/>
    </location>
</feature>
<evidence type="ECO:0000256" key="6">
    <source>
        <dbReference type="ARBA" id="ARBA00022553"/>
    </source>
</evidence>
<dbReference type="GO" id="GO:0004673">
    <property type="term" value="F:protein histidine kinase activity"/>
    <property type="evidence" value="ECO:0007669"/>
    <property type="project" value="UniProtKB-EC"/>
</dbReference>
<keyword evidence="25" id="KW-1185">Reference proteome</keyword>
<keyword evidence="5" id="KW-0997">Cell inner membrane</keyword>
<dbReference type="RefSeq" id="WP_309827456.1">
    <property type="nucleotide sequence ID" value="NZ_JAVIZX010000001.1"/>
</dbReference>
<feature type="domain" description="Histidine kinase" evidence="18">
    <location>
        <begin position="665"/>
        <end position="881"/>
    </location>
</feature>
<dbReference type="PROSITE" id="PS50894">
    <property type="entry name" value="HPT"/>
    <property type="match status" value="1"/>
</dbReference>
<dbReference type="EMBL" id="JAVIZX010000001">
    <property type="protein sequence ID" value="MDR6213705.1"/>
    <property type="molecule type" value="Genomic_DNA"/>
</dbReference>
<comment type="caution">
    <text evidence="24">The sequence shown here is derived from an EMBL/GenBank/DDBJ whole genome shotgun (WGS) entry which is preliminary data.</text>
</comment>
<comment type="subcellular location">
    <subcellularLocation>
        <location evidence="2">Cell inner membrane</location>
        <topology evidence="2">Multi-pass membrane protein</topology>
    </subcellularLocation>
</comment>
<evidence type="ECO:0000256" key="12">
    <source>
        <dbReference type="ARBA" id="ARBA00023012"/>
    </source>
</evidence>
<dbReference type="Pfam" id="PF01627">
    <property type="entry name" value="Hpt"/>
    <property type="match status" value="1"/>
</dbReference>
<dbReference type="InterPro" id="IPR036890">
    <property type="entry name" value="HATPase_C_sf"/>
</dbReference>
<evidence type="ECO:0000256" key="8">
    <source>
        <dbReference type="ARBA" id="ARBA00022692"/>
    </source>
</evidence>
<feature type="transmembrane region" description="Helical" evidence="16">
    <location>
        <begin position="24"/>
        <end position="46"/>
    </location>
</feature>
<dbReference type="EC" id="2.7.13.3" evidence="3"/>
<dbReference type="PROSITE" id="PS50110">
    <property type="entry name" value="RESPONSE_REGULATORY"/>
    <property type="match status" value="1"/>
</dbReference>
<dbReference type="SMART" id="SM00086">
    <property type="entry name" value="PAC"/>
    <property type="match status" value="2"/>
</dbReference>
<evidence type="ECO:0000256" key="3">
    <source>
        <dbReference type="ARBA" id="ARBA00012438"/>
    </source>
</evidence>
<dbReference type="Pfam" id="PF00072">
    <property type="entry name" value="Response_reg"/>
    <property type="match status" value="1"/>
</dbReference>
<dbReference type="PRINTS" id="PR00344">
    <property type="entry name" value="BCTRLSENSOR"/>
</dbReference>
<dbReference type="InterPro" id="IPR000700">
    <property type="entry name" value="PAS-assoc_C"/>
</dbReference>
<feature type="domain" description="HPt" evidence="22">
    <location>
        <begin position="1066"/>
        <end position="1155"/>
    </location>
</feature>
<evidence type="ECO:0000259" key="18">
    <source>
        <dbReference type="PROSITE" id="PS50109"/>
    </source>
</evidence>
<dbReference type="PROSITE" id="PS50924">
    <property type="entry name" value="MHYT"/>
    <property type="match status" value="1"/>
</dbReference>
<feature type="transmembrane region" description="Helical" evidence="16">
    <location>
        <begin position="122"/>
        <end position="140"/>
    </location>
</feature>
<dbReference type="Gene3D" id="3.30.450.20">
    <property type="entry name" value="PAS domain"/>
    <property type="match status" value="3"/>
</dbReference>
<keyword evidence="12" id="KW-0902">Two-component regulatory system</keyword>
<dbReference type="InterPro" id="IPR035965">
    <property type="entry name" value="PAS-like_dom_sf"/>
</dbReference>
<keyword evidence="10" id="KW-0067">ATP-binding</keyword>
<dbReference type="Gene3D" id="1.20.120.160">
    <property type="entry name" value="HPT domain"/>
    <property type="match status" value="1"/>
</dbReference>
<evidence type="ECO:0000256" key="5">
    <source>
        <dbReference type="ARBA" id="ARBA00022519"/>
    </source>
</evidence>
<feature type="modified residue" description="4-aspartylphosphate" evidence="15">
    <location>
        <position position="954"/>
    </location>
</feature>
<evidence type="ECO:0000313" key="24">
    <source>
        <dbReference type="EMBL" id="MDR6213705.1"/>
    </source>
</evidence>
<dbReference type="CDD" id="cd00082">
    <property type="entry name" value="HisKA"/>
    <property type="match status" value="1"/>
</dbReference>
<dbReference type="InterPro" id="IPR005330">
    <property type="entry name" value="MHYT_dom"/>
</dbReference>
<dbReference type="PANTHER" id="PTHR43047">
    <property type="entry name" value="TWO-COMPONENT HISTIDINE PROTEIN KINASE"/>
    <property type="match status" value="1"/>
</dbReference>
<keyword evidence="9 24" id="KW-0418">Kinase</keyword>
<dbReference type="Pfam" id="PF08448">
    <property type="entry name" value="PAS_4"/>
    <property type="match status" value="1"/>
</dbReference>
<dbReference type="InterPro" id="IPR036641">
    <property type="entry name" value="HPT_dom_sf"/>
</dbReference>
<feature type="modified residue" description="Phosphohistidine" evidence="14">
    <location>
        <position position="1105"/>
    </location>
</feature>
<evidence type="ECO:0000259" key="19">
    <source>
        <dbReference type="PROSITE" id="PS50110"/>
    </source>
</evidence>
<dbReference type="Pfam" id="PF03707">
    <property type="entry name" value="MHYT"/>
    <property type="match status" value="3"/>
</dbReference>
<feature type="domain" description="PAC" evidence="21">
    <location>
        <begin position="472"/>
        <end position="525"/>
    </location>
</feature>
<evidence type="ECO:0000256" key="4">
    <source>
        <dbReference type="ARBA" id="ARBA00022475"/>
    </source>
</evidence>
<dbReference type="PROSITE" id="PS50113">
    <property type="entry name" value="PAC"/>
    <property type="match status" value="2"/>
</dbReference>
<evidence type="ECO:0000256" key="17">
    <source>
        <dbReference type="SAM" id="MobiDB-lite"/>
    </source>
</evidence>
<feature type="domain" description="MHYT" evidence="23">
    <location>
        <begin position="21"/>
        <end position="216"/>
    </location>
</feature>
<proteinExistence type="predicted"/>
<dbReference type="CDD" id="cd17546">
    <property type="entry name" value="REC_hyHK_CKI1_RcsC-like"/>
    <property type="match status" value="1"/>
</dbReference>
<keyword evidence="6 15" id="KW-0597">Phosphoprotein</keyword>
<evidence type="ECO:0000256" key="1">
    <source>
        <dbReference type="ARBA" id="ARBA00000085"/>
    </source>
</evidence>
<evidence type="ECO:0000313" key="25">
    <source>
        <dbReference type="Proteomes" id="UP001267710"/>
    </source>
</evidence>
<organism evidence="24 25">
    <name type="scientific">Paracidovorax wautersii</name>
    <dbReference type="NCBI Taxonomy" id="1177982"/>
    <lineage>
        <taxon>Bacteria</taxon>
        <taxon>Pseudomonadati</taxon>
        <taxon>Pseudomonadota</taxon>
        <taxon>Betaproteobacteria</taxon>
        <taxon>Burkholderiales</taxon>
        <taxon>Comamonadaceae</taxon>
        <taxon>Paracidovorax</taxon>
    </lineage>
</organism>
<dbReference type="InterPro" id="IPR001610">
    <property type="entry name" value="PAC"/>
</dbReference>
<feature type="transmembrane region" description="Helical" evidence="16">
    <location>
        <begin position="230"/>
        <end position="255"/>
    </location>
</feature>
<evidence type="ECO:0000256" key="10">
    <source>
        <dbReference type="ARBA" id="ARBA00022840"/>
    </source>
</evidence>
<keyword evidence="11 16" id="KW-1133">Transmembrane helix</keyword>
<dbReference type="InterPro" id="IPR036097">
    <property type="entry name" value="HisK_dim/P_sf"/>
</dbReference>
<feature type="domain" description="PAS" evidence="20">
    <location>
        <begin position="395"/>
        <end position="469"/>
    </location>
</feature>
<evidence type="ECO:0000256" key="7">
    <source>
        <dbReference type="ARBA" id="ARBA00022679"/>
    </source>
</evidence>
<feature type="transmembrane region" description="Helical" evidence="16">
    <location>
        <begin position="155"/>
        <end position="178"/>
    </location>
</feature>
<dbReference type="CDD" id="cd16922">
    <property type="entry name" value="HATPase_EvgS-ArcB-TorS-like"/>
    <property type="match status" value="1"/>
</dbReference>
<dbReference type="InterPro" id="IPR000014">
    <property type="entry name" value="PAS"/>
</dbReference>
<feature type="transmembrane region" description="Helical" evidence="16">
    <location>
        <begin position="90"/>
        <end position="110"/>
    </location>
</feature>
<evidence type="ECO:0000256" key="11">
    <source>
        <dbReference type="ARBA" id="ARBA00022989"/>
    </source>
</evidence>
<dbReference type="Gene3D" id="1.10.287.130">
    <property type="match status" value="1"/>
</dbReference>
<dbReference type="InterPro" id="IPR013655">
    <property type="entry name" value="PAS_fold_3"/>
</dbReference>
<evidence type="ECO:0000259" key="22">
    <source>
        <dbReference type="PROSITE" id="PS50894"/>
    </source>
</evidence>
<dbReference type="SUPFAM" id="SSF47384">
    <property type="entry name" value="Homodimeric domain of signal transducing histidine kinase"/>
    <property type="match status" value="1"/>
</dbReference>
<dbReference type="InterPro" id="IPR008207">
    <property type="entry name" value="Sig_transdc_His_kin_Hpt_dom"/>
</dbReference>
<dbReference type="SMART" id="SM00388">
    <property type="entry name" value="HisKA"/>
    <property type="match status" value="1"/>
</dbReference>
<feature type="compositionally biased region" description="Pro residues" evidence="17">
    <location>
        <begin position="1255"/>
        <end position="1265"/>
    </location>
</feature>
<dbReference type="Pfam" id="PF08447">
    <property type="entry name" value="PAS_3"/>
    <property type="match status" value="1"/>
</dbReference>
<dbReference type="Pfam" id="PF02518">
    <property type="entry name" value="HATPase_c"/>
    <property type="match status" value="1"/>
</dbReference>
<dbReference type="Gene3D" id="3.40.50.2300">
    <property type="match status" value="1"/>
</dbReference>
<dbReference type="InterPro" id="IPR003594">
    <property type="entry name" value="HATPase_dom"/>
</dbReference>
<evidence type="ECO:0000256" key="15">
    <source>
        <dbReference type="PROSITE-ProRule" id="PRU00169"/>
    </source>
</evidence>
<dbReference type="Pfam" id="PF00512">
    <property type="entry name" value="HisKA"/>
    <property type="match status" value="1"/>
</dbReference>
<keyword evidence="4" id="KW-1003">Cell membrane</keyword>
<dbReference type="PROSITE" id="PS50109">
    <property type="entry name" value="HIS_KIN"/>
    <property type="match status" value="1"/>
</dbReference>
<feature type="domain" description="PAS" evidence="20">
    <location>
        <begin position="267"/>
        <end position="337"/>
    </location>
</feature>
<evidence type="ECO:0000256" key="14">
    <source>
        <dbReference type="PROSITE-ProRule" id="PRU00110"/>
    </source>
</evidence>